<protein>
    <submittedName>
        <fullName evidence="2">GNAT family acetyltransferase</fullName>
    </submittedName>
</protein>
<name>A0A0W0TBD4_9GAMM</name>
<sequence>MKVSVATVEDLPKINQFIRQSKAVWNYSESFLNVFMEKYGVKPSFLEREEIVLFEKDQSLVGLYAFKINEQSAAELDLFFINSNHIRQGLGKQIWQHAINFASTKGWLKFELVSDPNAEGFYLKMGAKSLRKFESFPGRFVPVLSVSLV</sequence>
<keyword evidence="3" id="KW-1185">Reference proteome</keyword>
<reference evidence="2 3" key="1">
    <citation type="submission" date="2015-11" db="EMBL/GenBank/DDBJ databases">
        <title>Genomic analysis of 38 Legionella species identifies large and diverse effector repertoires.</title>
        <authorList>
            <person name="Burstein D."/>
            <person name="Amaro F."/>
            <person name="Zusman T."/>
            <person name="Lifshitz Z."/>
            <person name="Cohen O."/>
            <person name="Gilbert J.A."/>
            <person name="Pupko T."/>
            <person name="Shuman H.A."/>
            <person name="Segal G."/>
        </authorList>
    </citation>
    <scope>NUCLEOTIDE SEQUENCE [LARGE SCALE GENOMIC DNA]</scope>
    <source>
        <strain evidence="2 3">ATCC 700990</strain>
    </source>
</reference>
<dbReference type="Gene3D" id="3.40.630.30">
    <property type="match status" value="1"/>
</dbReference>
<dbReference type="EMBL" id="LNXY01000003">
    <property type="protein sequence ID" value="KTC92873.1"/>
    <property type="molecule type" value="Genomic_DNA"/>
</dbReference>
<accession>A0A0W0TBD4</accession>
<dbReference type="Proteomes" id="UP000054736">
    <property type="component" value="Unassembled WGS sequence"/>
</dbReference>
<dbReference type="InterPro" id="IPR016181">
    <property type="entry name" value="Acyl_CoA_acyltransferase"/>
</dbReference>
<proteinExistence type="predicted"/>
<gene>
    <name evidence="2" type="ORF">Ldro_0244</name>
</gene>
<evidence type="ECO:0000259" key="1">
    <source>
        <dbReference type="PROSITE" id="PS51186"/>
    </source>
</evidence>
<dbReference type="GO" id="GO:0016747">
    <property type="term" value="F:acyltransferase activity, transferring groups other than amino-acyl groups"/>
    <property type="evidence" value="ECO:0007669"/>
    <property type="project" value="InterPro"/>
</dbReference>
<dbReference type="InterPro" id="IPR000182">
    <property type="entry name" value="GNAT_dom"/>
</dbReference>
<dbReference type="OrthoDB" id="9806849at2"/>
<dbReference type="CDD" id="cd04301">
    <property type="entry name" value="NAT_SF"/>
    <property type="match status" value="1"/>
</dbReference>
<dbReference type="PATRIC" id="fig|1212489.4.peg.254"/>
<evidence type="ECO:0000313" key="3">
    <source>
        <dbReference type="Proteomes" id="UP000054736"/>
    </source>
</evidence>
<keyword evidence="2" id="KW-0808">Transferase</keyword>
<dbReference type="SUPFAM" id="SSF55729">
    <property type="entry name" value="Acyl-CoA N-acyltransferases (Nat)"/>
    <property type="match status" value="1"/>
</dbReference>
<feature type="domain" description="N-acetyltransferase" evidence="1">
    <location>
        <begin position="1"/>
        <end position="149"/>
    </location>
</feature>
<dbReference type="AlphaFoldDB" id="A0A0W0TBD4"/>
<organism evidence="2 3">
    <name type="scientific">Legionella drozanskii LLAP-1</name>
    <dbReference type="NCBI Taxonomy" id="1212489"/>
    <lineage>
        <taxon>Bacteria</taxon>
        <taxon>Pseudomonadati</taxon>
        <taxon>Pseudomonadota</taxon>
        <taxon>Gammaproteobacteria</taxon>
        <taxon>Legionellales</taxon>
        <taxon>Legionellaceae</taxon>
        <taxon>Legionella</taxon>
    </lineage>
</organism>
<dbReference type="PROSITE" id="PS51186">
    <property type="entry name" value="GNAT"/>
    <property type="match status" value="1"/>
</dbReference>
<dbReference type="Pfam" id="PF13673">
    <property type="entry name" value="Acetyltransf_10"/>
    <property type="match status" value="1"/>
</dbReference>
<dbReference type="STRING" id="1212489.Ldro_0244"/>
<evidence type="ECO:0000313" key="2">
    <source>
        <dbReference type="EMBL" id="KTC92873.1"/>
    </source>
</evidence>
<comment type="caution">
    <text evidence="2">The sequence shown here is derived from an EMBL/GenBank/DDBJ whole genome shotgun (WGS) entry which is preliminary data.</text>
</comment>